<comment type="caution">
    <text evidence="2">The sequence shown here is derived from an EMBL/GenBank/DDBJ whole genome shotgun (WGS) entry which is preliminary data.</text>
</comment>
<reference evidence="2 3" key="1">
    <citation type="submission" date="2024-01" db="EMBL/GenBank/DDBJ databases">
        <title>The genomes of 5 underutilized Papilionoideae crops provide insights into root nodulation and disease resistanc.</title>
        <authorList>
            <person name="Jiang F."/>
        </authorList>
    </citation>
    <scope>NUCLEOTIDE SEQUENCE [LARGE SCALE GENOMIC DNA]</scope>
    <source>
        <strain evidence="2">LVBAO_FW01</strain>
        <tissue evidence="2">Leaves</tissue>
    </source>
</reference>
<feature type="compositionally biased region" description="Basic and acidic residues" evidence="1">
    <location>
        <begin position="328"/>
        <end position="339"/>
    </location>
</feature>
<name>A0AAN9QW50_CANGL</name>
<gene>
    <name evidence="2" type="ORF">VNO77_08216</name>
</gene>
<feature type="region of interest" description="Disordered" evidence="1">
    <location>
        <begin position="22"/>
        <end position="43"/>
    </location>
</feature>
<evidence type="ECO:0000313" key="3">
    <source>
        <dbReference type="Proteomes" id="UP001367508"/>
    </source>
</evidence>
<protein>
    <submittedName>
        <fullName evidence="2">Uncharacterized protein</fullName>
    </submittedName>
</protein>
<accession>A0AAN9QW50</accession>
<feature type="compositionally biased region" description="Polar residues" evidence="1">
    <location>
        <begin position="340"/>
        <end position="349"/>
    </location>
</feature>
<dbReference type="EMBL" id="JAYMYQ010000002">
    <property type="protein sequence ID" value="KAK7350102.1"/>
    <property type="molecule type" value="Genomic_DNA"/>
</dbReference>
<proteinExistence type="predicted"/>
<feature type="compositionally biased region" description="Low complexity" evidence="1">
    <location>
        <begin position="34"/>
        <end position="43"/>
    </location>
</feature>
<organism evidence="2 3">
    <name type="scientific">Canavalia gladiata</name>
    <name type="common">Sword bean</name>
    <name type="synonym">Dolichos gladiatus</name>
    <dbReference type="NCBI Taxonomy" id="3824"/>
    <lineage>
        <taxon>Eukaryota</taxon>
        <taxon>Viridiplantae</taxon>
        <taxon>Streptophyta</taxon>
        <taxon>Embryophyta</taxon>
        <taxon>Tracheophyta</taxon>
        <taxon>Spermatophyta</taxon>
        <taxon>Magnoliopsida</taxon>
        <taxon>eudicotyledons</taxon>
        <taxon>Gunneridae</taxon>
        <taxon>Pentapetalae</taxon>
        <taxon>rosids</taxon>
        <taxon>fabids</taxon>
        <taxon>Fabales</taxon>
        <taxon>Fabaceae</taxon>
        <taxon>Papilionoideae</taxon>
        <taxon>50 kb inversion clade</taxon>
        <taxon>NPAAA clade</taxon>
        <taxon>indigoferoid/millettioid clade</taxon>
        <taxon>Phaseoleae</taxon>
        <taxon>Canavalia</taxon>
    </lineage>
</organism>
<feature type="compositionally biased region" description="Polar residues" evidence="1">
    <location>
        <begin position="318"/>
        <end position="327"/>
    </location>
</feature>
<feature type="region of interest" description="Disordered" evidence="1">
    <location>
        <begin position="315"/>
        <end position="349"/>
    </location>
</feature>
<sequence>MERPSVNQLVDIFPCQVRSVLDPDQAKDREPPNLHLGLSGGDHLSQPQALRSMPIVIDFSGTSRRTYQSTCIATWISSQPSAWDPYSGRCPINIGLGPFFGQAWTRMHGLPLGRGHHHGLGHVCVDYEERTSSPEPGYRSSQSSLLATFLTLLRRISSAGRVPSDSSSTIPGPGNTLHSRGRRSFSFVPLSSPGLSTVSCNFSAPAQGGIYDPSLARSLILDASAGDVRIQNREPLHHHRRRSVSPDYSLYFDSADYRVRLRFSIQLDNGDRHGKLAFDLVWTRRRAYLNRSETNLKFTPMLRMRRLVCGDFPETPRTRGSTFSSNFKESKVPSKDPKAKTSQSAPSFL</sequence>
<evidence type="ECO:0000256" key="1">
    <source>
        <dbReference type="SAM" id="MobiDB-lite"/>
    </source>
</evidence>
<evidence type="ECO:0000313" key="2">
    <source>
        <dbReference type="EMBL" id="KAK7350102.1"/>
    </source>
</evidence>
<dbReference type="AlphaFoldDB" id="A0AAN9QW50"/>
<keyword evidence="3" id="KW-1185">Reference proteome</keyword>
<dbReference type="Proteomes" id="UP001367508">
    <property type="component" value="Unassembled WGS sequence"/>
</dbReference>